<dbReference type="SUPFAM" id="SSF81923">
    <property type="entry name" value="Double Clp-N motif"/>
    <property type="match status" value="2"/>
</dbReference>
<dbReference type="GO" id="GO:0005524">
    <property type="term" value="F:ATP binding"/>
    <property type="evidence" value="ECO:0007669"/>
    <property type="project" value="UniProtKB-KW"/>
</dbReference>
<evidence type="ECO:0000259" key="2">
    <source>
        <dbReference type="PROSITE" id="PS51903"/>
    </source>
</evidence>
<dbReference type="Gene3D" id="1.10.1780.10">
    <property type="entry name" value="Clp, N-terminal domain"/>
    <property type="match status" value="2"/>
</dbReference>
<dbReference type="EMBL" id="JAANOU010000001">
    <property type="protein sequence ID" value="NIH82937.1"/>
    <property type="molecule type" value="Genomic_DNA"/>
</dbReference>
<organism evidence="3 4">
    <name type="scientific">Amycolatopsis viridis</name>
    <dbReference type="NCBI Taxonomy" id="185678"/>
    <lineage>
        <taxon>Bacteria</taxon>
        <taxon>Bacillati</taxon>
        <taxon>Actinomycetota</taxon>
        <taxon>Actinomycetes</taxon>
        <taxon>Pseudonocardiales</taxon>
        <taxon>Pseudonocardiaceae</taxon>
        <taxon>Amycolatopsis</taxon>
    </lineage>
</organism>
<keyword evidence="4" id="KW-1185">Reference proteome</keyword>
<gene>
    <name evidence="3" type="ORF">FHX46_005467</name>
</gene>
<sequence>MFEKFTSDARAVVTGAQQDAIRLGSPRIDPLHLLAALLHLPDSTAGRLLAGFGVALGDVAAETARVRRRGGITEADAEALGEFGIDVDAILDRVGQAHGPDALTGGAGGRKRWRTPFTTESKKVLQVCLTEAISLGGKELGSEHILLALAATRGPAADVLARFDVDARRVRQALA</sequence>
<keyword evidence="3" id="KW-0547">Nucleotide-binding</keyword>
<evidence type="ECO:0000313" key="3">
    <source>
        <dbReference type="EMBL" id="NIH82937.1"/>
    </source>
</evidence>
<keyword evidence="3" id="KW-0645">Protease</keyword>
<evidence type="ECO:0000313" key="4">
    <source>
        <dbReference type="Proteomes" id="UP000754495"/>
    </source>
</evidence>
<dbReference type="InterPro" id="IPR004176">
    <property type="entry name" value="Clp_R_N"/>
</dbReference>
<keyword evidence="3" id="KW-0067">ATP-binding</keyword>
<dbReference type="GO" id="GO:0008233">
    <property type="term" value="F:peptidase activity"/>
    <property type="evidence" value="ECO:0007669"/>
    <property type="project" value="UniProtKB-KW"/>
</dbReference>
<protein>
    <submittedName>
        <fullName evidence="3">ATP-dependent Clp protease ATP-binding subunit ClpA</fullName>
    </submittedName>
</protein>
<dbReference type="PROSITE" id="PS51903">
    <property type="entry name" value="CLP_R"/>
    <property type="match status" value="1"/>
</dbReference>
<dbReference type="InterPro" id="IPR036628">
    <property type="entry name" value="Clp_N_dom_sf"/>
</dbReference>
<dbReference type="Proteomes" id="UP000754495">
    <property type="component" value="Unassembled WGS sequence"/>
</dbReference>
<dbReference type="RefSeq" id="WP_167120649.1">
    <property type="nucleotide sequence ID" value="NZ_JAANOU010000001.1"/>
</dbReference>
<evidence type="ECO:0000256" key="1">
    <source>
        <dbReference type="PROSITE-ProRule" id="PRU01251"/>
    </source>
</evidence>
<proteinExistence type="predicted"/>
<keyword evidence="3" id="KW-0378">Hydrolase</keyword>
<name>A0ABX0T122_9PSEU</name>
<accession>A0ABX0T122</accession>
<dbReference type="Pfam" id="PF02861">
    <property type="entry name" value="Clp_N"/>
    <property type="match status" value="2"/>
</dbReference>
<keyword evidence="1" id="KW-0677">Repeat</keyword>
<reference evidence="3 4" key="1">
    <citation type="submission" date="2020-03" db="EMBL/GenBank/DDBJ databases">
        <title>Sequencing the genomes of 1000 actinobacteria strains.</title>
        <authorList>
            <person name="Klenk H.-P."/>
        </authorList>
    </citation>
    <scope>NUCLEOTIDE SEQUENCE [LARGE SCALE GENOMIC DNA]</scope>
    <source>
        <strain evidence="3 4">DSM 45668</strain>
    </source>
</reference>
<feature type="domain" description="Clp R" evidence="2">
    <location>
        <begin position="2"/>
        <end position="175"/>
    </location>
</feature>
<dbReference type="GO" id="GO:0006508">
    <property type="term" value="P:proteolysis"/>
    <property type="evidence" value="ECO:0007669"/>
    <property type="project" value="UniProtKB-KW"/>
</dbReference>
<comment type="caution">
    <text evidence="3">The sequence shown here is derived from an EMBL/GenBank/DDBJ whole genome shotgun (WGS) entry which is preliminary data.</text>
</comment>